<keyword evidence="1" id="KW-0762">Sugar transport</keyword>
<proteinExistence type="predicted"/>
<dbReference type="SUPFAM" id="SSF53850">
    <property type="entry name" value="Periplasmic binding protein-like II"/>
    <property type="match status" value="1"/>
</dbReference>
<keyword evidence="1" id="KW-0813">Transport</keyword>
<dbReference type="Proteomes" id="UP000269352">
    <property type="component" value="Unassembled WGS sequence"/>
</dbReference>
<dbReference type="PANTHER" id="PTHR43649:SF12">
    <property type="entry name" value="DIACETYLCHITOBIOSE BINDING PROTEIN DASA"/>
    <property type="match status" value="1"/>
</dbReference>
<evidence type="ECO:0000313" key="2">
    <source>
        <dbReference type="Proteomes" id="UP000269352"/>
    </source>
</evidence>
<dbReference type="EMBL" id="BGZN01000020">
    <property type="protein sequence ID" value="GBR73806.1"/>
    <property type="molecule type" value="Genomic_DNA"/>
</dbReference>
<evidence type="ECO:0000313" key="1">
    <source>
        <dbReference type="EMBL" id="GBR73806.1"/>
    </source>
</evidence>
<dbReference type="Gene3D" id="3.40.190.10">
    <property type="entry name" value="Periplasmic binding protein-like II"/>
    <property type="match status" value="2"/>
</dbReference>
<dbReference type="InterPro" id="IPR006059">
    <property type="entry name" value="SBP"/>
</dbReference>
<reference evidence="1 2" key="1">
    <citation type="journal article" date="2019" name="ISME J.">
        <title>Genome analyses of uncultured TG2/ZB3 bacteria in 'Margulisbacteria' specifically attached to ectosymbiotic spirochetes of protists in the termite gut.</title>
        <authorList>
            <person name="Utami Y.D."/>
            <person name="Kuwahara H."/>
            <person name="Igai K."/>
            <person name="Murakami T."/>
            <person name="Sugaya K."/>
            <person name="Morikawa T."/>
            <person name="Nagura Y."/>
            <person name="Yuki M."/>
            <person name="Deevong P."/>
            <person name="Inoue T."/>
            <person name="Kihara K."/>
            <person name="Lo N."/>
            <person name="Yamada A."/>
            <person name="Ohkuma M."/>
            <person name="Hongoh Y."/>
        </authorList>
    </citation>
    <scope>NUCLEOTIDE SEQUENCE [LARGE SCALE GENOMIC DNA]</scope>
    <source>
        <strain evidence="1">NkOx7-01</strain>
    </source>
</reference>
<organism evidence="1 2">
    <name type="scientific">Termititenax aidoneus</name>
    <dbReference type="NCBI Taxonomy" id="2218524"/>
    <lineage>
        <taxon>Bacteria</taxon>
        <taxon>Bacillati</taxon>
        <taxon>Candidatus Margulisiibacteriota</taxon>
        <taxon>Candidatus Termititenacia</taxon>
        <taxon>Candidatus Termititenacales</taxon>
        <taxon>Candidatus Termititenacaceae</taxon>
        <taxon>Candidatus Termititenax</taxon>
    </lineage>
</organism>
<name>A0A388TBA0_TERA1</name>
<dbReference type="AlphaFoldDB" id="A0A388TBA0"/>
<accession>A0A388TBA0</accession>
<gene>
    <name evidence="1" type="primary">ycjN</name>
    <name evidence="1" type="ORF">NO1_1096</name>
</gene>
<dbReference type="CDD" id="cd14747">
    <property type="entry name" value="PBP2_MalE"/>
    <property type="match status" value="1"/>
</dbReference>
<dbReference type="Pfam" id="PF13416">
    <property type="entry name" value="SBP_bac_8"/>
    <property type="match status" value="1"/>
</dbReference>
<protein>
    <submittedName>
        <fullName evidence="1">Multiple sugar transport system substrate-binding protein</fullName>
    </submittedName>
</protein>
<keyword evidence="2" id="KW-1185">Reference proteome</keyword>
<dbReference type="PANTHER" id="PTHR43649">
    <property type="entry name" value="ARABINOSE-BINDING PROTEIN-RELATED"/>
    <property type="match status" value="1"/>
</dbReference>
<sequence>MWIMPNSQEPVNDVRNVLRPFLLRNPEIEIEVVALDWGSAWQKITTAATSGDAPDIIQLGTTWVGSIGSMDAMLDVSQNVRDIGGGSNLFVDAAWSTTLIPGTERIVSVPWIVDTRVMFYRTDVFRRLGLTAKDVADWDSFEKTLAKIKAADLTIENKHIEPLGITGKNDWNVIHSLAPWIWSSGGDFVSSDFKSSVINSAATQRGLLYYIGLVKKGLVPIQCLEQNSYQISSDFNNGVYAIYFDGPYSLKGMTTPPERGGGGGTFVAKNFAVAPYPAGPLGRYTFCGGSNLAIFKTTKHKEAAWKVVEYLTTNEKAQIAYSQMTGFLPALKSAYNNSYFTDDPFRRVFSDALRSSKAYPAIPAWGQMETVVLTRDLGLMWDEVVRSHGDYSLTQLRNRLDIIQREMNVILTEAAKQWQKHGR</sequence>
<dbReference type="InterPro" id="IPR050490">
    <property type="entry name" value="Bact_solute-bd_prot1"/>
</dbReference>
<comment type="caution">
    <text evidence="1">The sequence shown here is derived from an EMBL/GenBank/DDBJ whole genome shotgun (WGS) entry which is preliminary data.</text>
</comment>